<dbReference type="OrthoDB" id="7054649at2"/>
<organism evidence="1 2">
    <name type="scientific">Rhodoferax lacus</name>
    <dbReference type="NCBI Taxonomy" id="2184758"/>
    <lineage>
        <taxon>Bacteria</taxon>
        <taxon>Pseudomonadati</taxon>
        <taxon>Pseudomonadota</taxon>
        <taxon>Betaproteobacteria</taxon>
        <taxon>Burkholderiales</taxon>
        <taxon>Comamonadaceae</taxon>
        <taxon>Rhodoferax</taxon>
    </lineage>
</organism>
<name>A0A3E1RB91_9BURK</name>
<proteinExistence type="predicted"/>
<accession>A0A3E1RB91</accession>
<evidence type="ECO:0000313" key="2">
    <source>
        <dbReference type="Proteomes" id="UP000260665"/>
    </source>
</evidence>
<evidence type="ECO:0000313" key="1">
    <source>
        <dbReference type="EMBL" id="RFO96626.1"/>
    </source>
</evidence>
<gene>
    <name evidence="1" type="ORF">DIC66_11405</name>
</gene>
<protein>
    <submittedName>
        <fullName evidence="1">Uncharacterized protein</fullName>
    </submittedName>
</protein>
<dbReference type="Proteomes" id="UP000260665">
    <property type="component" value="Unassembled WGS sequence"/>
</dbReference>
<comment type="caution">
    <text evidence="1">The sequence shown here is derived from an EMBL/GenBank/DDBJ whole genome shotgun (WGS) entry which is preliminary data.</text>
</comment>
<reference evidence="1 2" key="1">
    <citation type="submission" date="2018-05" db="EMBL/GenBank/DDBJ databases">
        <title>Rhodoferax soyangensis sp.nov., isolated from an oligotrophic freshwater lake.</title>
        <authorList>
            <person name="Park M."/>
        </authorList>
    </citation>
    <scope>NUCLEOTIDE SEQUENCE [LARGE SCALE GENOMIC DNA]</scope>
    <source>
        <strain evidence="1 2">IMCC26218</strain>
    </source>
</reference>
<sequence length="621" mass="68224">MNSTATTTRLAADAELVFPLSKRVITQYLKNEQGQDALFLFYGDQEISFDEPELFAFGEALGAQSRFAAGAATGWGTGYAWEQVQALLEQLLQAGILEHAAPLEAQTCPMHRPDGDRASPLPPATSSVARTWLECEAITRELTGRSIELAHLELVIPVFRIAHLVQDAEGRQVGEANVFPKALRLEVPTRWRACIYPGSRYQDSRPMNVSALKSMRAHWPAMMAAILRIREAYLQRFPAARTGWTVGDVERLSTLVLAVPTYMLMKSGQTVANGALHPVLSNLFRVTDGVRMTTHQMLFVPVAEATLSPLAPINSAELYAYAERNHAFGSTHGVCAGPRVMIEEFLGVLLDGQVPAATQGLQQDAAVEAALAEMEQAFDYGLLGLQAHAVVFSLWPLMTRTYEQMHTIATQWRGPQSLALARLRRHLQDKVDILKNETLHATEAWRANREQVYADIFVHCAQGLGQPAQHSLPELVKARQASPVALRQQLRALLRAQFSPGQQAVSPGVEALTDCLAHYFLQSQALLAIAVDIQADINALLQRAPALWAFSAADLDVHVLLQGSEARHLPHLLDELENLLGFKAVVSRESISLFSSIPVRSHASCARPPQFADMVLADTRA</sequence>
<dbReference type="RefSeq" id="WP_117177256.1">
    <property type="nucleotide sequence ID" value="NZ_QFZK01000006.1"/>
</dbReference>
<dbReference type="AlphaFoldDB" id="A0A3E1RB91"/>
<keyword evidence="2" id="KW-1185">Reference proteome</keyword>
<dbReference type="EMBL" id="QFZK01000006">
    <property type="protein sequence ID" value="RFO96626.1"/>
    <property type="molecule type" value="Genomic_DNA"/>
</dbReference>